<dbReference type="Pfam" id="PF01419">
    <property type="entry name" value="Jacalin"/>
    <property type="match status" value="1"/>
</dbReference>
<gene>
    <name evidence="4" type="primary">LOC123076859</name>
</gene>
<evidence type="ECO:0000256" key="1">
    <source>
        <dbReference type="ARBA" id="ARBA00022734"/>
    </source>
</evidence>
<reference evidence="4" key="2">
    <citation type="submission" date="2018-10" db="UniProtKB">
        <authorList>
            <consortium name="EnsemblPlants"/>
        </authorList>
    </citation>
    <scope>IDENTIFICATION</scope>
</reference>
<evidence type="ECO:0000256" key="2">
    <source>
        <dbReference type="SAM" id="MobiDB-lite"/>
    </source>
</evidence>
<dbReference type="GO" id="GO:0030246">
    <property type="term" value="F:carbohydrate binding"/>
    <property type="evidence" value="ECO:0007669"/>
    <property type="project" value="UniProtKB-KW"/>
</dbReference>
<protein>
    <recommendedName>
        <fullName evidence="3">Jacalin-type lectin domain-containing protein</fullName>
    </recommendedName>
</protein>
<dbReference type="Gramene" id="TraesCS3D02G029200.1">
    <property type="protein sequence ID" value="TraesCS3D02G029200.1"/>
    <property type="gene ID" value="TraesCS3D02G029200"/>
</dbReference>
<dbReference type="InterPro" id="IPR001229">
    <property type="entry name" value="Jacalin-like_lectin_dom"/>
</dbReference>
<dbReference type="AlphaFoldDB" id="A0A3B6GLW7"/>
<dbReference type="SMART" id="SM00915">
    <property type="entry name" value="Jacalin"/>
    <property type="match status" value="1"/>
</dbReference>
<dbReference type="PROSITE" id="PS51752">
    <property type="entry name" value="JACALIN_LECTIN"/>
    <property type="match status" value="1"/>
</dbReference>
<dbReference type="SUPFAM" id="SSF51101">
    <property type="entry name" value="Mannose-binding lectins"/>
    <property type="match status" value="1"/>
</dbReference>
<dbReference type="EnsemblPlants" id="TraesCS3D02G029200.1">
    <property type="protein sequence ID" value="TraesCS3D02G029200.1"/>
    <property type="gene ID" value="TraesCS3D02G029200"/>
</dbReference>
<feature type="region of interest" description="Disordered" evidence="2">
    <location>
        <begin position="1"/>
        <end position="33"/>
    </location>
</feature>
<evidence type="ECO:0000313" key="4">
    <source>
        <dbReference type="EnsemblPlants" id="TraesCS3D02G029200.1"/>
    </source>
</evidence>
<proteinExistence type="predicted"/>
<dbReference type="InterPro" id="IPR036404">
    <property type="entry name" value="Jacalin-like_lectin_dom_sf"/>
</dbReference>
<keyword evidence="1" id="KW-0430">Lectin</keyword>
<feature type="compositionally biased region" description="Gly residues" evidence="2">
    <location>
        <begin position="19"/>
        <end position="33"/>
    </location>
</feature>
<name>A0A3B6GLW7_WHEAT</name>
<sequence length="235" mass="24657">MEKAGSKVTVKVEEPNLEGHGGGSNSAAPGGGSTAVLPLQQGALLPADRFAVVLPDISLGAPATITVSIGDHRSEAKAAEDKLQKVKAKGHVLKMGPCGGPRGDAWKMDVRGGDRIVKVILWHAGAVDAISVSYERDGRIEQTEHWGKLEGRQRSEICLEPDEYLTGMKGHVGEFGGSFLVGALTLVGNRRSFGPYGTRKGPPFELPAVGGRIVGFHGRSGGLIDALGIYVETDN</sequence>
<reference evidence="4" key="1">
    <citation type="submission" date="2018-08" db="EMBL/GenBank/DDBJ databases">
        <authorList>
            <person name="Rossello M."/>
        </authorList>
    </citation>
    <scope>NUCLEOTIDE SEQUENCE [LARGE SCALE GENOMIC DNA]</scope>
    <source>
        <strain evidence="4">cv. Chinese Spring</strain>
    </source>
</reference>
<dbReference type="SMR" id="A0A3B6GLW7"/>
<feature type="domain" description="Jacalin-type lectin" evidence="3">
    <location>
        <begin position="92"/>
        <end position="233"/>
    </location>
</feature>
<dbReference type="STRING" id="4565.A0A3B6GLW7"/>
<dbReference type="OrthoDB" id="737179at2759"/>
<dbReference type="Gene3D" id="2.100.10.30">
    <property type="entry name" value="Jacalin-like lectin domain"/>
    <property type="match status" value="1"/>
</dbReference>
<evidence type="ECO:0000313" key="5">
    <source>
        <dbReference type="Proteomes" id="UP000019116"/>
    </source>
</evidence>
<accession>A0A3B6GLW7</accession>
<evidence type="ECO:0000259" key="3">
    <source>
        <dbReference type="PROSITE" id="PS51752"/>
    </source>
</evidence>
<keyword evidence="5" id="KW-1185">Reference proteome</keyword>
<organism evidence="4">
    <name type="scientific">Triticum aestivum</name>
    <name type="common">Wheat</name>
    <dbReference type="NCBI Taxonomy" id="4565"/>
    <lineage>
        <taxon>Eukaryota</taxon>
        <taxon>Viridiplantae</taxon>
        <taxon>Streptophyta</taxon>
        <taxon>Embryophyta</taxon>
        <taxon>Tracheophyta</taxon>
        <taxon>Spermatophyta</taxon>
        <taxon>Magnoliopsida</taxon>
        <taxon>Liliopsida</taxon>
        <taxon>Poales</taxon>
        <taxon>Poaceae</taxon>
        <taxon>BOP clade</taxon>
        <taxon>Pooideae</taxon>
        <taxon>Triticodae</taxon>
        <taxon>Triticeae</taxon>
        <taxon>Triticinae</taxon>
        <taxon>Triticum</taxon>
    </lineage>
</organism>
<dbReference type="CDD" id="cd09612">
    <property type="entry name" value="Jacalin"/>
    <property type="match status" value="1"/>
</dbReference>
<dbReference type="InterPro" id="IPR033734">
    <property type="entry name" value="Jacalin-like_lectin_dom_plant"/>
</dbReference>
<dbReference type="Proteomes" id="UP000019116">
    <property type="component" value="Chromosome 3D"/>
</dbReference>
<feature type="compositionally biased region" description="Basic and acidic residues" evidence="2">
    <location>
        <begin position="1"/>
        <end position="14"/>
    </location>
</feature>
<dbReference type="PANTHER" id="PTHR46506">
    <property type="entry name" value="OS05G0143600 PROTEIN"/>
    <property type="match status" value="1"/>
</dbReference>